<gene>
    <name evidence="1" type="ORF">10S3_6</name>
</gene>
<accession>A0A2H4JHI8</accession>
<protein>
    <submittedName>
        <fullName evidence="1">Uncharacterized protein</fullName>
    </submittedName>
</protein>
<reference evidence="1" key="1">
    <citation type="submission" date="2017-06" db="EMBL/GenBank/DDBJ databases">
        <title>Novel phages from South African skin metaviromes.</title>
        <authorList>
            <person name="van Zyl L.J."/>
            <person name="Abrahams Y."/>
            <person name="Stander E.A."/>
            <person name="Kirby B.M."/>
            <person name="Clavaud C."/>
            <person name="Farcet C."/>
            <person name="Breton L."/>
            <person name="Trindade M.I."/>
        </authorList>
    </citation>
    <scope>NUCLEOTIDE SEQUENCE</scope>
</reference>
<organism evidence="1">
    <name type="scientific">uncultured Caudovirales phage</name>
    <dbReference type="NCBI Taxonomy" id="2100421"/>
    <lineage>
        <taxon>Viruses</taxon>
        <taxon>Duplodnaviria</taxon>
        <taxon>Heunggongvirae</taxon>
        <taxon>Uroviricota</taxon>
        <taxon>Caudoviricetes</taxon>
        <taxon>Peduoviridae</taxon>
        <taxon>Maltschvirus</taxon>
        <taxon>Maltschvirus maltsch</taxon>
    </lineage>
</organism>
<evidence type="ECO:0000313" key="1">
    <source>
        <dbReference type="EMBL" id="ASN72896.1"/>
    </source>
</evidence>
<proteinExistence type="predicted"/>
<dbReference type="EMBL" id="MF417983">
    <property type="protein sequence ID" value="ASN72896.1"/>
    <property type="molecule type" value="Genomic_DNA"/>
</dbReference>
<name>A0A2H4JHI8_9CAUD</name>
<sequence>MKINESLKKLEEKGYRVDEDKAIFNLEDGSLEIYIDHDEKTIKTELHDLNVFVSEDLKDRSMESVMYELAGIDEEDNKND</sequence>